<dbReference type="InterPro" id="IPR016066">
    <property type="entry name" value="A-D-PHexomutase_CS"/>
</dbReference>
<keyword evidence="3" id="KW-0597">Phosphoprotein</keyword>
<feature type="domain" description="Alpha-D-phosphohexomutase alpha/beta/alpha" evidence="9">
    <location>
        <begin position="57"/>
        <end position="188"/>
    </location>
</feature>
<feature type="domain" description="Alpha-D-phosphohexomutase C-terminal" evidence="8">
    <location>
        <begin position="548"/>
        <end position="587"/>
    </location>
</feature>
<evidence type="ECO:0000256" key="5">
    <source>
        <dbReference type="ARBA" id="ARBA00022842"/>
    </source>
</evidence>
<keyword evidence="13" id="KW-1185">Reference proteome</keyword>
<evidence type="ECO:0000259" key="9">
    <source>
        <dbReference type="Pfam" id="PF02878"/>
    </source>
</evidence>
<dbReference type="Pfam" id="PF00408">
    <property type="entry name" value="PGM_PMM_IV"/>
    <property type="match status" value="1"/>
</dbReference>
<comment type="similarity">
    <text evidence="2">Belongs to the phosphohexose mutase family.</text>
</comment>
<keyword evidence="4" id="KW-0479">Metal-binding</keyword>
<dbReference type="Pfam" id="PF02879">
    <property type="entry name" value="PGM_PMM_II"/>
    <property type="match status" value="1"/>
</dbReference>
<evidence type="ECO:0000256" key="6">
    <source>
        <dbReference type="ARBA" id="ARBA00023235"/>
    </source>
</evidence>
<dbReference type="Pfam" id="PF02878">
    <property type="entry name" value="PGM_PMM_I"/>
    <property type="match status" value="1"/>
</dbReference>
<dbReference type="InterPro" id="IPR005843">
    <property type="entry name" value="A-D-PHexomutase_C"/>
</dbReference>
<evidence type="ECO:0000256" key="7">
    <source>
        <dbReference type="SAM" id="MobiDB-lite"/>
    </source>
</evidence>
<dbReference type="GO" id="GO:0006166">
    <property type="term" value="P:purine ribonucleoside salvage"/>
    <property type="evidence" value="ECO:0007669"/>
    <property type="project" value="TreeGrafter"/>
</dbReference>
<dbReference type="EMBL" id="JACCFQ010000001">
    <property type="protein sequence ID" value="NYJ15543.1"/>
    <property type="molecule type" value="Genomic_DNA"/>
</dbReference>
<dbReference type="InterPro" id="IPR036900">
    <property type="entry name" value="A-D-PHexomutase_C_sf"/>
</dbReference>
<accession>A0A7Z0E5N2</accession>
<feature type="domain" description="Alpha-D-phosphohexomutase alpha/beta/alpha" evidence="10">
    <location>
        <begin position="257"/>
        <end position="356"/>
    </location>
</feature>
<dbReference type="Gene3D" id="3.30.310.50">
    <property type="entry name" value="Alpha-D-phosphohexomutase, C-terminal domain"/>
    <property type="match status" value="1"/>
</dbReference>
<dbReference type="PANTHER" id="PTHR45745:SF1">
    <property type="entry name" value="PHOSPHOGLUCOMUTASE 2B-RELATED"/>
    <property type="match status" value="1"/>
</dbReference>
<evidence type="ECO:0000259" key="8">
    <source>
        <dbReference type="Pfam" id="PF00408"/>
    </source>
</evidence>
<dbReference type="RefSeq" id="WP_343947360.1">
    <property type="nucleotide sequence ID" value="NZ_BAAALK010000001.1"/>
</dbReference>
<dbReference type="Gene3D" id="3.40.120.10">
    <property type="entry name" value="Alpha-D-Glucose-1,6-Bisphosphate, subunit A, domain 3"/>
    <property type="match status" value="3"/>
</dbReference>
<evidence type="ECO:0000259" key="10">
    <source>
        <dbReference type="Pfam" id="PF02879"/>
    </source>
</evidence>
<dbReference type="PANTHER" id="PTHR45745">
    <property type="entry name" value="PHOSPHOMANNOMUTASE 45A"/>
    <property type="match status" value="1"/>
</dbReference>
<dbReference type="GO" id="GO:0000287">
    <property type="term" value="F:magnesium ion binding"/>
    <property type="evidence" value="ECO:0007669"/>
    <property type="project" value="InterPro"/>
</dbReference>
<evidence type="ECO:0000256" key="3">
    <source>
        <dbReference type="ARBA" id="ARBA00022553"/>
    </source>
</evidence>
<dbReference type="AlphaFoldDB" id="A0A7Z0E5N2"/>
<gene>
    <name evidence="12" type="ORF">HNR11_000077</name>
</gene>
<feature type="compositionally biased region" description="Low complexity" evidence="7">
    <location>
        <begin position="229"/>
        <end position="244"/>
    </location>
</feature>
<feature type="region of interest" description="Disordered" evidence="7">
    <location>
        <begin position="229"/>
        <end position="255"/>
    </location>
</feature>
<dbReference type="Pfam" id="PF02880">
    <property type="entry name" value="PGM_PMM_III"/>
    <property type="match status" value="1"/>
</dbReference>
<dbReference type="InterPro" id="IPR016055">
    <property type="entry name" value="A-D-PHexomutase_a/b/a-I/II/III"/>
</dbReference>
<dbReference type="SUPFAM" id="SSF55957">
    <property type="entry name" value="Phosphoglucomutase, C-terminal domain"/>
    <property type="match status" value="1"/>
</dbReference>
<sequence>MREQTAMTEKLIGTVRRWIEQDPDPRTRSALQELVQRAESSDTAATTELERLFAGRLAFGTAGLRAELGPGPLRMNRLVVRQTAAGMLSYAEEQLTEARTKADNPQDLLSRGARKIVIGFDARHQSDEFAADTAEIFSAAGWEVHLFTRPGPTPLLARQVLVLDAEIGVMVTASHNPPQDNGYKVYLGGELSRFLEPHGRGVGAQIVAPVDQDIAARIAELVEAAADSPEAGAAADADAPAGAATTHPVTEEARRSYEREALELLDPQNYPERELHVVYTAMHGVGGEMVTSLLRAGGFTVTPVAEQFEPDPDFPTADFPNPEEPGALDLALKAAEAHNADLVLANDPDADRLSAAVYDEVAGAWRQLSGDEIGALLGRHLLERGPLRPQADGGAPVLASSVVSSRLLQRLCQVRGVGHAATLTGFKWLARVQHMSFGYEEAIGFNVDPEHVKDKDGVSAALIFAEMTASLKARGTSLVAALDEIAAEAGVFVTGQVTIRVGDLSELGKVTAALRAQPPAEIAGSAVVESLDLTQDPLPGTELSEATKTDALIYLTEAGDRVIVRPSGTEPKVKCYLEAVADTPGVDAAPEAISAARAQAAGRLEQLRSSMETMLS</sequence>
<dbReference type="GO" id="GO:0008973">
    <property type="term" value="F:phosphopentomutase activity"/>
    <property type="evidence" value="ECO:0007669"/>
    <property type="project" value="TreeGrafter"/>
</dbReference>
<dbReference type="PRINTS" id="PR00509">
    <property type="entry name" value="PGMPMM"/>
</dbReference>
<evidence type="ECO:0000259" key="11">
    <source>
        <dbReference type="Pfam" id="PF02880"/>
    </source>
</evidence>
<dbReference type="PROSITE" id="PS00710">
    <property type="entry name" value="PGM_PMM"/>
    <property type="match status" value="1"/>
</dbReference>
<dbReference type="InterPro" id="IPR005846">
    <property type="entry name" value="A-D-PHexomutase_a/b/a-III"/>
</dbReference>
<dbReference type="SUPFAM" id="SSF53738">
    <property type="entry name" value="Phosphoglucomutase, first 3 domains"/>
    <property type="match status" value="3"/>
</dbReference>
<dbReference type="InterPro" id="IPR005841">
    <property type="entry name" value="Alpha-D-phosphohexomutase_SF"/>
</dbReference>
<feature type="domain" description="Alpha-D-phosphohexomutase alpha/beta/alpha" evidence="11">
    <location>
        <begin position="370"/>
        <end position="480"/>
    </location>
</feature>
<evidence type="ECO:0000256" key="1">
    <source>
        <dbReference type="ARBA" id="ARBA00001946"/>
    </source>
</evidence>
<comment type="caution">
    <text evidence="12">The sequence shown here is derived from an EMBL/GenBank/DDBJ whole genome shotgun (WGS) entry which is preliminary data.</text>
</comment>
<comment type="cofactor">
    <cofactor evidence="1">
        <name>Mg(2+)</name>
        <dbReference type="ChEBI" id="CHEBI:18420"/>
    </cofactor>
</comment>
<dbReference type="CDD" id="cd05799">
    <property type="entry name" value="PGM2"/>
    <property type="match status" value="1"/>
</dbReference>
<keyword evidence="5" id="KW-0460">Magnesium</keyword>
<organism evidence="12 13">
    <name type="scientific">Nesterenkonia sandarakina</name>
    <dbReference type="NCBI Taxonomy" id="272918"/>
    <lineage>
        <taxon>Bacteria</taxon>
        <taxon>Bacillati</taxon>
        <taxon>Actinomycetota</taxon>
        <taxon>Actinomycetes</taxon>
        <taxon>Micrococcales</taxon>
        <taxon>Micrococcaceae</taxon>
        <taxon>Nesterenkonia</taxon>
    </lineage>
</organism>
<evidence type="ECO:0000256" key="4">
    <source>
        <dbReference type="ARBA" id="ARBA00022723"/>
    </source>
</evidence>
<protein>
    <submittedName>
        <fullName evidence="12">Phosphomannomutase</fullName>
        <ecNumber evidence="12">5.4.2.8</ecNumber>
    </submittedName>
</protein>
<dbReference type="EC" id="5.4.2.8" evidence="12"/>
<proteinExistence type="inferred from homology"/>
<evidence type="ECO:0000313" key="13">
    <source>
        <dbReference type="Proteomes" id="UP000560069"/>
    </source>
</evidence>
<dbReference type="GO" id="GO:0004615">
    <property type="term" value="F:phosphomannomutase activity"/>
    <property type="evidence" value="ECO:0007669"/>
    <property type="project" value="UniProtKB-EC"/>
</dbReference>
<dbReference type="InterPro" id="IPR005845">
    <property type="entry name" value="A-D-PHexomutase_a/b/a-II"/>
</dbReference>
<name>A0A7Z0E5N2_9MICC</name>
<evidence type="ECO:0000256" key="2">
    <source>
        <dbReference type="ARBA" id="ARBA00010231"/>
    </source>
</evidence>
<keyword evidence="6 12" id="KW-0413">Isomerase</keyword>
<reference evidence="12 13" key="1">
    <citation type="submission" date="2020-07" db="EMBL/GenBank/DDBJ databases">
        <title>Sequencing the genomes of 1000 actinobacteria strains.</title>
        <authorList>
            <person name="Klenk H.-P."/>
        </authorList>
    </citation>
    <scope>NUCLEOTIDE SEQUENCE [LARGE SCALE GENOMIC DNA]</scope>
    <source>
        <strain evidence="12 13">DSM 15664</strain>
    </source>
</reference>
<evidence type="ECO:0000313" key="12">
    <source>
        <dbReference type="EMBL" id="NYJ15543.1"/>
    </source>
</evidence>
<dbReference type="InterPro" id="IPR005844">
    <property type="entry name" value="A-D-PHexomutase_a/b/a-I"/>
</dbReference>
<dbReference type="GO" id="GO:0005975">
    <property type="term" value="P:carbohydrate metabolic process"/>
    <property type="evidence" value="ECO:0007669"/>
    <property type="project" value="InterPro"/>
</dbReference>
<dbReference type="Proteomes" id="UP000560069">
    <property type="component" value="Unassembled WGS sequence"/>
</dbReference>